<dbReference type="InterPro" id="IPR050900">
    <property type="entry name" value="Transposase_IS3/IS150/IS904"/>
</dbReference>
<evidence type="ECO:0000256" key="1">
    <source>
        <dbReference type="SAM" id="MobiDB-lite"/>
    </source>
</evidence>
<reference evidence="3 4" key="1">
    <citation type="journal article" date="2020" name="Microorganisms">
        <title>Osmotic Adaptation and Compatible Solute Biosynthesis of Phototrophic Bacteria as Revealed from Genome Analyses.</title>
        <authorList>
            <person name="Imhoff J.F."/>
            <person name="Rahn T."/>
            <person name="Kunzel S."/>
            <person name="Keller A."/>
            <person name="Neulinger S.C."/>
        </authorList>
    </citation>
    <scope>NUCLEOTIDE SEQUENCE [LARGE SCALE GENOMIC DNA]</scope>
    <source>
        <strain evidence="3 4">DSM 21303</strain>
    </source>
</reference>
<gene>
    <name evidence="3" type="ORF">CKO25_20340</name>
</gene>
<organism evidence="3 4">
    <name type="scientific">Thiocapsa imhoffii</name>
    <dbReference type="NCBI Taxonomy" id="382777"/>
    <lineage>
        <taxon>Bacteria</taxon>
        <taxon>Pseudomonadati</taxon>
        <taxon>Pseudomonadota</taxon>
        <taxon>Gammaproteobacteria</taxon>
        <taxon>Chromatiales</taxon>
        <taxon>Chromatiaceae</taxon>
        <taxon>Thiocapsa</taxon>
    </lineage>
</organism>
<comment type="caution">
    <text evidence="3">The sequence shown here is derived from an EMBL/GenBank/DDBJ whole genome shotgun (WGS) entry which is preliminary data.</text>
</comment>
<proteinExistence type="predicted"/>
<dbReference type="PANTHER" id="PTHR46889:SF4">
    <property type="entry name" value="TRANSPOSASE INSO FOR INSERTION SEQUENCE ELEMENT IS911B-RELATED"/>
    <property type="match status" value="1"/>
</dbReference>
<name>A0A9X1BBW0_9GAMM</name>
<dbReference type="Proteomes" id="UP001138802">
    <property type="component" value="Unassembled WGS sequence"/>
</dbReference>
<dbReference type="AlphaFoldDB" id="A0A9X1BBW0"/>
<dbReference type="PANTHER" id="PTHR46889">
    <property type="entry name" value="TRANSPOSASE INSF FOR INSERTION SEQUENCE IS3B-RELATED"/>
    <property type="match status" value="1"/>
</dbReference>
<dbReference type="Pfam" id="PF13276">
    <property type="entry name" value="HTH_21"/>
    <property type="match status" value="1"/>
</dbReference>
<evidence type="ECO:0000259" key="2">
    <source>
        <dbReference type="Pfam" id="PF13276"/>
    </source>
</evidence>
<evidence type="ECO:0000313" key="4">
    <source>
        <dbReference type="Proteomes" id="UP001138802"/>
    </source>
</evidence>
<accession>A0A9X1BBW0</accession>
<protein>
    <recommendedName>
        <fullName evidence="2">HTH-like domain-containing protein</fullName>
    </recommendedName>
</protein>
<evidence type="ECO:0000313" key="3">
    <source>
        <dbReference type="EMBL" id="MBK1646926.1"/>
    </source>
</evidence>
<feature type="region of interest" description="Disordered" evidence="1">
    <location>
        <begin position="157"/>
        <end position="180"/>
    </location>
</feature>
<dbReference type="EMBL" id="NRSD01000052">
    <property type="protein sequence ID" value="MBK1646926.1"/>
    <property type="molecule type" value="Genomic_DNA"/>
</dbReference>
<feature type="domain" description="HTH-like" evidence="2">
    <location>
        <begin position="113"/>
        <end position="167"/>
    </location>
</feature>
<feature type="compositionally biased region" description="Basic and acidic residues" evidence="1">
    <location>
        <begin position="157"/>
        <end position="171"/>
    </location>
</feature>
<dbReference type="InterPro" id="IPR025948">
    <property type="entry name" value="HTH-like_dom"/>
</dbReference>
<keyword evidence="4" id="KW-1185">Reference proteome</keyword>
<sequence>MMRLPSYWTGWHLPILGKAAEECISPDRYEGHAGGDGAVASARGECAAQARGRHLKTSDGGLRAGSAVKSAWIAAHRDGFALNELCAVLEVSVGGDRAWQGGGTADRRGLTDAPLLALIRSIHAELKGADGSPRMVHELRARGFSASKARVERLMREHGIRGRHERRDKATTDSQHSLPVADNRLARDFAPSGPNQVWSADITDL</sequence>